<dbReference type="RefSeq" id="XP_014535372.2">
    <property type="nucleotide sequence ID" value="XM_014679886.2"/>
</dbReference>
<dbReference type="OrthoDB" id="4360261at2759"/>
<dbReference type="AlphaFoldDB" id="K9G3B8"/>
<accession>K9G3B8</accession>
<proteinExistence type="predicted"/>
<dbReference type="GeneID" id="26231858"/>
<gene>
    <name evidence="1" type="ORF">PDIP_35400</name>
</gene>
<sequence>MMKVHINSPDPTDPGQVVLLWQKSNALVDLLISLAQPIIYLTTTGPWRSEDAPTHWRNTNHFYDMGGLRETIRSSKYRPDYDIAMLPFIRLELWIEDPATNIPAISHEEFVSLYRRLMSLFDQTGIEIRLGRLLSVSQDTAVPQIENAIIDTNLFLETSLDELPGETASFLRRERFKNWFEDGTSWESPYETQLRDQLNICPWVIVNSDPWLYRSNRRYIVLIMLHHAIFENFMPIWIG</sequence>
<organism evidence="1 2">
    <name type="scientific">Penicillium digitatum (strain Pd1 / CECT 20795)</name>
    <name type="common">Green mold</name>
    <dbReference type="NCBI Taxonomy" id="1170230"/>
    <lineage>
        <taxon>Eukaryota</taxon>
        <taxon>Fungi</taxon>
        <taxon>Dikarya</taxon>
        <taxon>Ascomycota</taxon>
        <taxon>Pezizomycotina</taxon>
        <taxon>Eurotiomycetes</taxon>
        <taxon>Eurotiomycetidae</taxon>
        <taxon>Eurotiales</taxon>
        <taxon>Aspergillaceae</taxon>
        <taxon>Penicillium</taxon>
    </lineage>
</organism>
<evidence type="ECO:0000313" key="2">
    <source>
        <dbReference type="Proteomes" id="UP000009886"/>
    </source>
</evidence>
<dbReference type="HOGENOM" id="CLU_1161481_0_0_1"/>
<reference evidence="2" key="1">
    <citation type="journal article" date="2012" name="BMC Genomics">
        <title>Genome sequence of the necrotrophic fungus Penicillium digitatum, the main postharvest pathogen of citrus.</title>
        <authorList>
            <person name="Marcet-Houben M."/>
            <person name="Ballester A.-R."/>
            <person name="de la Fuente B."/>
            <person name="Harries E."/>
            <person name="Marcos J.F."/>
            <person name="Gonzalez-Candelas L."/>
            <person name="Gabaldon T."/>
        </authorList>
    </citation>
    <scope>NUCLEOTIDE SEQUENCE [LARGE SCALE GENOMIC DNA]</scope>
    <source>
        <strain evidence="2">Pd1 / CECT 20795</strain>
    </source>
</reference>
<dbReference type="EMBL" id="AKCU01000248">
    <property type="protein sequence ID" value="EKV16490.1"/>
    <property type="molecule type" value="Genomic_DNA"/>
</dbReference>
<comment type="caution">
    <text evidence="1">The sequence shown here is derived from an EMBL/GenBank/DDBJ whole genome shotgun (WGS) entry which is preliminary data.</text>
</comment>
<dbReference type="VEuPathDB" id="FungiDB:PDIP_35400"/>
<dbReference type="Proteomes" id="UP000009886">
    <property type="component" value="Unassembled WGS sequence"/>
</dbReference>
<protein>
    <submittedName>
        <fullName evidence="1">Uncharacterized protein</fullName>
    </submittedName>
</protein>
<evidence type="ECO:0000313" key="1">
    <source>
        <dbReference type="EMBL" id="EKV16490.1"/>
    </source>
</evidence>
<name>K9G3B8_PEND1</name>
<dbReference type="KEGG" id="pdp:PDIP_35400"/>